<dbReference type="OMA" id="SRTIAYS"/>
<feature type="domain" description="USP" evidence="5">
    <location>
        <begin position="88"/>
        <end position="671"/>
    </location>
</feature>
<reference evidence="7" key="1">
    <citation type="submission" date="2016-06" db="EMBL/GenBank/DDBJ databases">
        <title>De novo assembly and RNA-Seq shows season-dependent expression and editing in black bear kidneys.</title>
        <authorList>
            <person name="Korstanje R."/>
            <person name="Srivastava A."/>
            <person name="Sarsani V.K."/>
            <person name="Sheehan S.M."/>
            <person name="Seger R.L."/>
            <person name="Barter M.E."/>
            <person name="Lindqvist C."/>
            <person name="Brody L.C."/>
            <person name="Mullikin J.C."/>
        </authorList>
    </citation>
    <scope>NUCLEOTIDE SEQUENCE [LARGE SCALE GENOMIC DNA]</scope>
</reference>
<dbReference type="Ensembl" id="ENSUAMT00000002248.1">
    <property type="protein sequence ID" value="ENSUAMP00000001963.1"/>
    <property type="gene ID" value="ENSUAMG00000001816.1"/>
</dbReference>
<dbReference type="GO" id="GO:0005634">
    <property type="term" value="C:nucleus"/>
    <property type="evidence" value="ECO:0007669"/>
    <property type="project" value="Ensembl"/>
</dbReference>
<evidence type="ECO:0000313" key="6">
    <source>
        <dbReference type="Ensembl" id="ENSUAMP00000001963.1"/>
    </source>
</evidence>
<proteinExistence type="predicted"/>
<dbReference type="GO" id="GO:0004843">
    <property type="term" value="F:cysteine-type deubiquitinase activity"/>
    <property type="evidence" value="ECO:0007669"/>
    <property type="project" value="UniProtKB-EC"/>
</dbReference>
<feature type="compositionally biased region" description="Polar residues" evidence="4">
    <location>
        <begin position="866"/>
        <end position="876"/>
    </location>
</feature>
<accession>A0A452QBU6</accession>
<feature type="compositionally biased region" description="Low complexity" evidence="4">
    <location>
        <begin position="898"/>
        <end position="907"/>
    </location>
</feature>
<dbReference type="STRING" id="9643.ENSUAMP00000001963"/>
<dbReference type="PANTHER" id="PTHR21646:SF44">
    <property type="entry name" value="UBIQUITIN CARBOXYL-TERMINAL HYDROLASE 31"/>
    <property type="match status" value="1"/>
</dbReference>
<dbReference type="PANTHER" id="PTHR21646">
    <property type="entry name" value="UBIQUITIN CARBOXYL-TERMINAL HYDROLASE"/>
    <property type="match status" value="1"/>
</dbReference>
<dbReference type="Gene3D" id="3.90.70.10">
    <property type="entry name" value="Cysteine proteinases"/>
    <property type="match status" value="2"/>
</dbReference>
<feature type="compositionally biased region" description="Basic and acidic residues" evidence="4">
    <location>
        <begin position="1121"/>
        <end position="1131"/>
    </location>
</feature>
<feature type="compositionally biased region" description="Low complexity" evidence="4">
    <location>
        <begin position="984"/>
        <end position="997"/>
    </location>
</feature>
<dbReference type="InterPro" id="IPR050185">
    <property type="entry name" value="Ub_carboxyl-term_hydrolase"/>
</dbReference>
<dbReference type="InterPro" id="IPR028889">
    <property type="entry name" value="USP"/>
</dbReference>
<reference evidence="6" key="3">
    <citation type="submission" date="2025-09" db="UniProtKB">
        <authorList>
            <consortium name="Ensembl"/>
        </authorList>
    </citation>
    <scope>IDENTIFICATION</scope>
</reference>
<dbReference type="PROSITE" id="PS50235">
    <property type="entry name" value="USP_3"/>
    <property type="match status" value="1"/>
</dbReference>
<organism evidence="6 7">
    <name type="scientific">Ursus americanus</name>
    <name type="common">American black bear</name>
    <name type="synonym">Euarctos americanus</name>
    <dbReference type="NCBI Taxonomy" id="9643"/>
    <lineage>
        <taxon>Eukaryota</taxon>
        <taxon>Metazoa</taxon>
        <taxon>Chordata</taxon>
        <taxon>Craniata</taxon>
        <taxon>Vertebrata</taxon>
        <taxon>Euteleostomi</taxon>
        <taxon>Mammalia</taxon>
        <taxon>Eutheria</taxon>
        <taxon>Laurasiatheria</taxon>
        <taxon>Carnivora</taxon>
        <taxon>Caniformia</taxon>
        <taxon>Ursidae</taxon>
        <taxon>Ursus</taxon>
    </lineage>
</organism>
<feature type="region of interest" description="Disordered" evidence="4">
    <location>
        <begin position="866"/>
        <end position="1258"/>
    </location>
</feature>
<protein>
    <recommendedName>
        <fullName evidence="2">ubiquitinyl hydrolase 1</fullName>
        <ecNumber evidence="2">3.4.19.12</ecNumber>
    </recommendedName>
</protein>
<feature type="compositionally biased region" description="Polar residues" evidence="4">
    <location>
        <begin position="1104"/>
        <end position="1117"/>
    </location>
</feature>
<dbReference type="Proteomes" id="UP000291022">
    <property type="component" value="Unassembled WGS sequence"/>
</dbReference>
<evidence type="ECO:0000313" key="7">
    <source>
        <dbReference type="Proteomes" id="UP000291022"/>
    </source>
</evidence>
<evidence type="ECO:0000256" key="3">
    <source>
        <dbReference type="ARBA" id="ARBA00022801"/>
    </source>
</evidence>
<dbReference type="FunFam" id="3.90.70.10:FF:000048">
    <property type="entry name" value="Ubiquitin carboxyl-terminal hydrolase 31"/>
    <property type="match status" value="1"/>
</dbReference>
<feature type="compositionally biased region" description="Low complexity" evidence="4">
    <location>
        <begin position="950"/>
        <end position="976"/>
    </location>
</feature>
<evidence type="ECO:0000259" key="5">
    <source>
        <dbReference type="PROSITE" id="PS50235"/>
    </source>
</evidence>
<dbReference type="CDD" id="cd02674">
    <property type="entry name" value="Peptidase_C19R"/>
    <property type="match status" value="1"/>
</dbReference>
<evidence type="ECO:0000256" key="4">
    <source>
        <dbReference type="SAM" id="MobiDB-lite"/>
    </source>
</evidence>
<comment type="catalytic activity">
    <reaction evidence="1">
        <text>Thiol-dependent hydrolysis of ester, thioester, amide, peptide and isopeptide bonds formed by the C-terminal Gly of ubiquitin (a 76-residue protein attached to proteins as an intracellular targeting signal).</text>
        <dbReference type="EC" id="3.4.19.12"/>
    </reaction>
</comment>
<dbReference type="AlphaFoldDB" id="A0A452QBU6"/>
<dbReference type="GO" id="GO:0016579">
    <property type="term" value="P:protein deubiquitination"/>
    <property type="evidence" value="ECO:0007669"/>
    <property type="project" value="InterPro"/>
</dbReference>
<name>A0A452QBU6_URSAM</name>
<feature type="compositionally biased region" description="Basic and acidic residues" evidence="4">
    <location>
        <begin position="1140"/>
        <end position="1149"/>
    </location>
</feature>
<evidence type="ECO:0000256" key="2">
    <source>
        <dbReference type="ARBA" id="ARBA00012759"/>
    </source>
</evidence>
<dbReference type="PROSITE" id="PS00973">
    <property type="entry name" value="USP_2"/>
    <property type="match status" value="1"/>
</dbReference>
<keyword evidence="3" id="KW-0378">Hydrolase</keyword>
<dbReference type="GeneTree" id="ENSGT00940000156355"/>
<dbReference type="SUPFAM" id="SSF54001">
    <property type="entry name" value="Cysteine proteinases"/>
    <property type="match status" value="1"/>
</dbReference>
<reference evidence="6" key="2">
    <citation type="submission" date="2025-08" db="UniProtKB">
        <authorList>
            <consortium name="Ensembl"/>
        </authorList>
    </citation>
    <scope>IDENTIFICATION</scope>
</reference>
<dbReference type="InterPro" id="IPR001394">
    <property type="entry name" value="Peptidase_C19_UCH"/>
</dbReference>
<dbReference type="InterPro" id="IPR018200">
    <property type="entry name" value="USP_CS"/>
</dbReference>
<feature type="region of interest" description="Disordered" evidence="4">
    <location>
        <begin position="826"/>
        <end position="845"/>
    </location>
</feature>
<dbReference type="EC" id="3.4.19.12" evidence="2"/>
<evidence type="ECO:0000256" key="1">
    <source>
        <dbReference type="ARBA" id="ARBA00000707"/>
    </source>
</evidence>
<feature type="compositionally biased region" description="Basic and acidic residues" evidence="4">
    <location>
        <begin position="1054"/>
        <end position="1065"/>
    </location>
</feature>
<keyword evidence="7" id="KW-1185">Reference proteome</keyword>
<dbReference type="Pfam" id="PF00443">
    <property type="entry name" value="UCH"/>
    <property type="match status" value="1"/>
</dbReference>
<feature type="compositionally biased region" description="Polar residues" evidence="4">
    <location>
        <begin position="1247"/>
        <end position="1258"/>
    </location>
</feature>
<sequence length="1258" mass="138742">MISATTHLLTPKSLSLAHTLPLRPRSVFFICLPGTSTWRFHKTLNAVDLKGESLLSSPDFLFHFVLMKSTICCPSSRYDMLGTLMPPFSLSPFIRSQILSSLLPKFLNLSGLPSCFCPHCLSLDPHYFLASSMPLSPHCPPFVQLCPLLPPYFQIPYSTEIFECLLYLTYIIVSKNALQYRGNSQHDAQEFLLWLLDRVHEDLNHAVKQSGQPPLKVRVRTPLGDALSCLSTFVQDFSSAQYSMTLLCKQSNTFDPFLCISLPIPLTHTRIVLTEMYYDGFHRSFCDTDDLETVHESDCIFAFETPEIFRPEGILSQRGIHLNNNLNHLKFGLDHRLSSPIQAAVKQGKTDLPPTRAENDKIVLLVCNRACTGQQGKRFGLPFVLHLEKTIAWDLLQKEILEKMKYFLRPTVCIQVCPFSLRVVSVVGITYLLPQEEKPLCHPTVERALKSCGPGGTAHVKLVVEWDKETKDFLFVNTEDEYIPDAESVRLQRERHHQPQTCTLSQCFQLYTKEERLAPDDAWRCPHCKQLQQGSITLSLWTLPDVLIIHLKRFRQEGDRRVKLQNMVKFPLTGLDMTPHVVKRSQSSWSLPSHWSPWRRPYGLGRDPEDYVYDLYAVCNHHGTMQGGHYTAYCKNSVDGLWYCFDDSDVQQLSEDEVCTQTAYILFYQRRTAIPSWSANSSVAGSTSSSLCEHWVSRLPGSKQASVTSAASSRRTSLASLSESVEMAGERSEDDGGFSTRPFVRSVQRQSLSSRSSVTSPLAVNDNCIRPSWSLSAKLQMRSNSPSRFSGDSPIHTSASTLEKIGEAVDDKVSISCFGSLRNLSSSYQESRDSHSRREHKAVGRAPLAVMEGVFRDESDTRKLNSSVIDTQSKISAQGDRVPPISDPFDNNNQIAYVDQSDSVDSSPVKEVKPTSHPGSLTKKPDGTAKRSPSSKGTSEPDRSLRKGRPVLASQESSLSSTSPSSPVPVKVSIKPSRSRSKADSSSRASGRHSSPAPGQPRKESSPKPQDSMSSPSPQRQKSSSSLTYTASSTSAKKASGPAARGPFPPGKSRTSDRSLSREGSRQSLASDRASVTSSSKPNSPRVSQARAGEGRGDGKHVRSSSMASLRSPNTNVKAGLKRDSKSEDKGLSFFKSALRQKETRRSTDLGKTTLLSKKAGGSSVKLAGKNAVDDKAEKGYQPPGSQQPNASAVGKEQLVSKDPASAKHSLLSARKSKSSQLDSGVPSSPGGRQSAEKSSKKLSSSMQTSARPSQKPQ</sequence>
<feature type="region of interest" description="Disordered" evidence="4">
    <location>
        <begin position="721"/>
        <end position="741"/>
    </location>
</feature>
<feature type="compositionally biased region" description="Low complexity" evidence="4">
    <location>
        <begin position="1012"/>
        <end position="1040"/>
    </location>
</feature>
<dbReference type="InterPro" id="IPR038765">
    <property type="entry name" value="Papain-like_cys_pep_sf"/>
</dbReference>
<gene>
    <name evidence="6" type="primary">USP31</name>
</gene>
<feature type="compositionally biased region" description="Polar residues" evidence="4">
    <location>
        <begin position="1066"/>
        <end position="1087"/>
    </location>
</feature>